<dbReference type="Proteomes" id="UP001500221">
    <property type="component" value="Unassembled WGS sequence"/>
</dbReference>
<keyword evidence="12" id="KW-1185">Reference proteome</keyword>
<evidence type="ECO:0000256" key="4">
    <source>
        <dbReference type="ARBA" id="ARBA00022605"/>
    </source>
</evidence>
<dbReference type="SUPFAM" id="SSF55021">
    <property type="entry name" value="ACT-like"/>
    <property type="match status" value="1"/>
</dbReference>
<dbReference type="Pfam" id="PF00800">
    <property type="entry name" value="PDT"/>
    <property type="match status" value="1"/>
</dbReference>
<dbReference type="Gene3D" id="3.40.190.10">
    <property type="entry name" value="Periplasmic binding protein-like II"/>
    <property type="match status" value="2"/>
</dbReference>
<dbReference type="Gene3D" id="3.30.70.260">
    <property type="match status" value="1"/>
</dbReference>
<dbReference type="EC" id="4.2.1.51" evidence="2"/>
<sequence length="273" mass="28194">MRLAYLGPSGTFTHQAAATLRPDADGSPVDAASDALAAVASGAASYAVLPIDNSVNGVVVPTLDALLARPELSIVDSIVLPISFDAFTPDPAVAPTVVVSHPHALAQCRAWIEAQGLPTREAASTAAACRDLAPGEVGLGPRICGGLYGLATVAAAVEDNARAYTQFALVSASRLPVRADGDEGLLVALLPEANVPGILRRLLGVLERRGVNMTNLVTRPVPETPGLFTFLLFCSGTFTADDFEAMRAEWAAHGGSARALGRITPLHELAGRS</sequence>
<evidence type="ECO:0000259" key="10">
    <source>
        <dbReference type="PROSITE" id="PS51671"/>
    </source>
</evidence>
<evidence type="ECO:0000313" key="12">
    <source>
        <dbReference type="Proteomes" id="UP001500221"/>
    </source>
</evidence>
<evidence type="ECO:0000259" key="9">
    <source>
        <dbReference type="PROSITE" id="PS51171"/>
    </source>
</evidence>
<dbReference type="PANTHER" id="PTHR21022:SF19">
    <property type="entry name" value="PREPHENATE DEHYDRATASE-RELATED"/>
    <property type="match status" value="1"/>
</dbReference>
<feature type="domain" description="ACT" evidence="10">
    <location>
        <begin position="187"/>
        <end position="265"/>
    </location>
</feature>
<evidence type="ECO:0000256" key="2">
    <source>
        <dbReference type="ARBA" id="ARBA00013147"/>
    </source>
</evidence>
<keyword evidence="7" id="KW-0456">Lyase</keyword>
<dbReference type="PANTHER" id="PTHR21022">
    <property type="entry name" value="PREPHENATE DEHYDRATASE P PROTEIN"/>
    <property type="match status" value="1"/>
</dbReference>
<dbReference type="InterPro" id="IPR002912">
    <property type="entry name" value="ACT_dom"/>
</dbReference>
<evidence type="ECO:0000256" key="8">
    <source>
        <dbReference type="ARBA" id="ARBA00047848"/>
    </source>
</evidence>
<dbReference type="InterPro" id="IPR001086">
    <property type="entry name" value="Preph_deHydtase"/>
</dbReference>
<evidence type="ECO:0000256" key="3">
    <source>
        <dbReference type="ARBA" id="ARBA00021872"/>
    </source>
</evidence>
<dbReference type="EMBL" id="BAABKG010000002">
    <property type="protein sequence ID" value="GAA5147079.1"/>
    <property type="molecule type" value="Genomic_DNA"/>
</dbReference>
<comment type="caution">
    <text evidence="11">The sequence shown here is derived from an EMBL/GenBank/DDBJ whole genome shotgun (WGS) entry which is preliminary data.</text>
</comment>
<dbReference type="InterPro" id="IPR045865">
    <property type="entry name" value="ACT-like_dom_sf"/>
</dbReference>
<keyword evidence="6" id="KW-0584">Phenylalanine biosynthesis</keyword>
<dbReference type="PROSITE" id="PS51171">
    <property type="entry name" value="PREPHENATE_DEHYDR_3"/>
    <property type="match status" value="1"/>
</dbReference>
<comment type="catalytic activity">
    <reaction evidence="8">
        <text>prephenate + H(+) = 3-phenylpyruvate + CO2 + H2O</text>
        <dbReference type="Rhea" id="RHEA:21648"/>
        <dbReference type="ChEBI" id="CHEBI:15377"/>
        <dbReference type="ChEBI" id="CHEBI:15378"/>
        <dbReference type="ChEBI" id="CHEBI:16526"/>
        <dbReference type="ChEBI" id="CHEBI:18005"/>
        <dbReference type="ChEBI" id="CHEBI:29934"/>
        <dbReference type="EC" id="4.2.1.51"/>
    </reaction>
</comment>
<name>A0ABP9PI86_9ACTN</name>
<evidence type="ECO:0000256" key="5">
    <source>
        <dbReference type="ARBA" id="ARBA00023141"/>
    </source>
</evidence>
<dbReference type="SUPFAM" id="SSF53850">
    <property type="entry name" value="Periplasmic binding protein-like II"/>
    <property type="match status" value="1"/>
</dbReference>
<evidence type="ECO:0000256" key="1">
    <source>
        <dbReference type="ARBA" id="ARBA00004741"/>
    </source>
</evidence>
<evidence type="ECO:0000256" key="7">
    <source>
        <dbReference type="ARBA" id="ARBA00023239"/>
    </source>
</evidence>
<comment type="pathway">
    <text evidence="1">Amino-acid biosynthesis; L-phenylalanine biosynthesis; phenylpyruvate from prephenate: step 1/1.</text>
</comment>
<accession>A0ABP9PI86</accession>
<keyword evidence="4" id="KW-0028">Amino-acid biosynthesis</keyword>
<reference evidence="12" key="1">
    <citation type="journal article" date="2019" name="Int. J. Syst. Evol. Microbiol.">
        <title>The Global Catalogue of Microorganisms (GCM) 10K type strain sequencing project: providing services to taxonomists for standard genome sequencing and annotation.</title>
        <authorList>
            <consortium name="The Broad Institute Genomics Platform"/>
            <consortium name="The Broad Institute Genome Sequencing Center for Infectious Disease"/>
            <person name="Wu L."/>
            <person name="Ma J."/>
        </authorList>
    </citation>
    <scope>NUCLEOTIDE SEQUENCE [LARGE SCALE GENOMIC DNA]</scope>
    <source>
        <strain evidence="12">JCM 18459</strain>
    </source>
</reference>
<dbReference type="RefSeq" id="WP_345457457.1">
    <property type="nucleotide sequence ID" value="NZ_BAABKG010000002.1"/>
</dbReference>
<protein>
    <recommendedName>
        <fullName evidence="3">Prephenate dehydratase</fullName>
        <ecNumber evidence="2">4.2.1.51</ecNumber>
    </recommendedName>
</protein>
<evidence type="ECO:0000313" key="11">
    <source>
        <dbReference type="EMBL" id="GAA5147079.1"/>
    </source>
</evidence>
<feature type="domain" description="Prephenate dehydratase" evidence="9">
    <location>
        <begin position="2"/>
        <end position="172"/>
    </location>
</feature>
<dbReference type="PROSITE" id="PS51671">
    <property type="entry name" value="ACT"/>
    <property type="match status" value="1"/>
</dbReference>
<evidence type="ECO:0000256" key="6">
    <source>
        <dbReference type="ARBA" id="ARBA00023222"/>
    </source>
</evidence>
<gene>
    <name evidence="11" type="ORF">GCM10023340_18940</name>
</gene>
<proteinExistence type="predicted"/>
<keyword evidence="5" id="KW-0057">Aromatic amino acid biosynthesis</keyword>
<organism evidence="11 12">
    <name type="scientific">Nocardioides marinquilinus</name>
    <dbReference type="NCBI Taxonomy" id="1210400"/>
    <lineage>
        <taxon>Bacteria</taxon>
        <taxon>Bacillati</taxon>
        <taxon>Actinomycetota</taxon>
        <taxon>Actinomycetes</taxon>
        <taxon>Propionibacteriales</taxon>
        <taxon>Nocardioidaceae</taxon>
        <taxon>Nocardioides</taxon>
    </lineage>
</organism>